<comment type="caution">
    <text evidence="3">The sequence shown here is derived from an EMBL/GenBank/DDBJ whole genome shotgun (WGS) entry which is preliminary data.</text>
</comment>
<evidence type="ECO:0000313" key="3">
    <source>
        <dbReference type="EMBL" id="GIJ57934.1"/>
    </source>
</evidence>
<accession>A0A8J3Z5N2</accession>
<name>A0A8J3Z5N2_9ACTN</name>
<evidence type="ECO:0000256" key="1">
    <source>
        <dbReference type="SAM" id="MobiDB-lite"/>
    </source>
</evidence>
<dbReference type="EMBL" id="BOPG01000033">
    <property type="protein sequence ID" value="GIJ57934.1"/>
    <property type="molecule type" value="Genomic_DNA"/>
</dbReference>
<dbReference type="AlphaFoldDB" id="A0A8J3Z5N2"/>
<dbReference type="InterPro" id="IPR047789">
    <property type="entry name" value="CU044_5270-like"/>
</dbReference>
<feature type="transmembrane region" description="Helical" evidence="2">
    <location>
        <begin position="49"/>
        <end position="69"/>
    </location>
</feature>
<keyword evidence="2" id="KW-0472">Membrane</keyword>
<keyword evidence="4" id="KW-1185">Reference proteome</keyword>
<organism evidence="3 4">
    <name type="scientific">Virgisporangium aurantiacum</name>
    <dbReference type="NCBI Taxonomy" id="175570"/>
    <lineage>
        <taxon>Bacteria</taxon>
        <taxon>Bacillati</taxon>
        <taxon>Actinomycetota</taxon>
        <taxon>Actinomycetes</taxon>
        <taxon>Micromonosporales</taxon>
        <taxon>Micromonosporaceae</taxon>
        <taxon>Virgisporangium</taxon>
    </lineage>
</organism>
<dbReference type="Proteomes" id="UP000612585">
    <property type="component" value="Unassembled WGS sequence"/>
</dbReference>
<gene>
    <name evidence="3" type="ORF">Vau01_054500</name>
</gene>
<evidence type="ECO:0008006" key="5">
    <source>
        <dbReference type="Google" id="ProtNLM"/>
    </source>
</evidence>
<keyword evidence="2" id="KW-0812">Transmembrane</keyword>
<evidence type="ECO:0000256" key="2">
    <source>
        <dbReference type="SAM" id="Phobius"/>
    </source>
</evidence>
<reference evidence="3" key="1">
    <citation type="submission" date="2021-01" db="EMBL/GenBank/DDBJ databases">
        <title>Whole genome shotgun sequence of Virgisporangium aurantiacum NBRC 16421.</title>
        <authorList>
            <person name="Komaki H."/>
            <person name="Tamura T."/>
        </authorList>
    </citation>
    <scope>NUCLEOTIDE SEQUENCE</scope>
    <source>
        <strain evidence="3">NBRC 16421</strain>
    </source>
</reference>
<evidence type="ECO:0000313" key="4">
    <source>
        <dbReference type="Proteomes" id="UP000612585"/>
    </source>
</evidence>
<sequence>MNEMHTLQAMRSEVPLPPDDVTRAAEARLMTAIRREPPRHRQGVRVGRFAWAAGLAAGLAAVVAVGVLATQNGPIPPKNKTPQQETPLKLTSATQVLDLAATATTDQPDLNPRPDQVIAIRSNHMYVADGPDGRYLYRTDRTLWSPADGVRDGAVESTYLDPKAIPGQPIPPSARSQVGRKEASLIKRCPGTPDWARTDFAHVSKLPTTPEGMLAELRRVPANKNPLDQRTFQAAADLVREAYLPPAQRAALYRALALIPGLELIENAQDAAGRTGVAVGYRDTARGLREELVFDPATFQYLGEREFVIDAAKAQAPVGTQTASTALLSAEVVDTVPAVPVGPKGQETCG</sequence>
<keyword evidence="2" id="KW-1133">Transmembrane helix</keyword>
<protein>
    <recommendedName>
        <fullName evidence="5">CU044_5270 family protein</fullName>
    </recommendedName>
</protein>
<feature type="region of interest" description="Disordered" evidence="1">
    <location>
        <begin position="160"/>
        <end position="179"/>
    </location>
</feature>
<proteinExistence type="predicted"/>
<dbReference type="NCBIfam" id="NF038083">
    <property type="entry name" value="CU044_5270_fam"/>
    <property type="match status" value="1"/>
</dbReference>